<name>A0ABV4DTK7_9CLOT</name>
<dbReference type="PANTHER" id="PTHR35586:SF1">
    <property type="entry name" value="SLL1691 PROTEIN"/>
    <property type="match status" value="1"/>
</dbReference>
<organism evidence="2 3">
    <name type="scientific">Clostridium lapidicellarium</name>
    <dbReference type="NCBI Taxonomy" id="3240931"/>
    <lineage>
        <taxon>Bacteria</taxon>
        <taxon>Bacillati</taxon>
        <taxon>Bacillota</taxon>
        <taxon>Clostridia</taxon>
        <taxon>Eubacteriales</taxon>
        <taxon>Clostridiaceae</taxon>
        <taxon>Clostridium</taxon>
    </lineage>
</organism>
<dbReference type="RefSeq" id="WP_369868463.1">
    <property type="nucleotide sequence ID" value="NZ_JBGFFE010000002.1"/>
</dbReference>
<gene>
    <name evidence="2" type="ORF">AB8S09_02800</name>
</gene>
<proteinExistence type="predicted"/>
<sequence length="102" mass="12329">MFFQNCFEDKYEEFKKSQEGVSKMSVDEIRKIYYTQKGKEEGRKEGREEGKADLLIKQLRKKFNGLPENYEEKIRKLSKEKIESIATDIFDLEKIKDLERYF</sequence>
<dbReference type="EMBL" id="JBGFFE010000002">
    <property type="protein sequence ID" value="MEY8762581.1"/>
    <property type="molecule type" value="Genomic_DNA"/>
</dbReference>
<evidence type="ECO:0000313" key="2">
    <source>
        <dbReference type="EMBL" id="MEY8762581.1"/>
    </source>
</evidence>
<keyword evidence="3" id="KW-1185">Reference proteome</keyword>
<evidence type="ECO:0000313" key="3">
    <source>
        <dbReference type="Proteomes" id="UP001565220"/>
    </source>
</evidence>
<reference evidence="2 3" key="1">
    <citation type="submission" date="2024-08" db="EMBL/GenBank/DDBJ databases">
        <title>Clostridium lapicellarii sp. nov., and Clostridium renhuaiense sp. nov., two species isolated from the mud in a fermentation cellar used for producing sauce-flavour Chinese liquors.</title>
        <authorList>
            <person name="Yang F."/>
            <person name="Wang H."/>
            <person name="Chen L.Q."/>
            <person name="Zhou N."/>
            <person name="Lu J.J."/>
            <person name="Pu X.X."/>
            <person name="Wan B."/>
            <person name="Wang L."/>
            <person name="Liu S.J."/>
        </authorList>
    </citation>
    <scope>NUCLEOTIDE SEQUENCE [LARGE SCALE GENOMIC DNA]</scope>
    <source>
        <strain evidence="2 3">MT-113</strain>
    </source>
</reference>
<dbReference type="PANTHER" id="PTHR35586">
    <property type="entry name" value="SLL1691 PROTEIN"/>
    <property type="match status" value="1"/>
</dbReference>
<comment type="caution">
    <text evidence="2">The sequence shown here is derived from an EMBL/GenBank/DDBJ whole genome shotgun (WGS) entry which is preliminary data.</text>
</comment>
<accession>A0ABV4DTK7</accession>
<protein>
    <submittedName>
        <fullName evidence="2">DUF4351 domain-containing protein</fullName>
    </submittedName>
</protein>
<dbReference type="InterPro" id="IPR025587">
    <property type="entry name" value="DUF4351"/>
</dbReference>
<feature type="domain" description="DUF4351" evidence="1">
    <location>
        <begin position="44"/>
        <end position="102"/>
    </location>
</feature>
<dbReference type="Proteomes" id="UP001565220">
    <property type="component" value="Unassembled WGS sequence"/>
</dbReference>
<dbReference type="Pfam" id="PF14261">
    <property type="entry name" value="DUF4351"/>
    <property type="match status" value="1"/>
</dbReference>
<evidence type="ECO:0000259" key="1">
    <source>
        <dbReference type="Pfam" id="PF14261"/>
    </source>
</evidence>